<dbReference type="Proteomes" id="UP000226442">
    <property type="component" value="Unassembled WGS sequence"/>
</dbReference>
<dbReference type="EMBL" id="NXIB02000013">
    <property type="protein sequence ID" value="PHX56771.1"/>
    <property type="molecule type" value="Genomic_DNA"/>
</dbReference>
<comment type="caution">
    <text evidence="4">The sequence shown here is derived from an EMBL/GenBank/DDBJ whole genome shotgun (WGS) entry which is preliminary data.</text>
</comment>
<name>A0A2G4F4Y5_9CYAN</name>
<gene>
    <name evidence="4" type="ORF">CP500_003955</name>
</gene>
<dbReference type="SUPFAM" id="SSF46458">
    <property type="entry name" value="Globin-like"/>
    <property type="match status" value="1"/>
</dbReference>
<dbReference type="GO" id="GO:0030089">
    <property type="term" value="C:phycobilisome"/>
    <property type="evidence" value="ECO:0007669"/>
    <property type="project" value="InterPro"/>
</dbReference>
<evidence type="ECO:0000256" key="1">
    <source>
        <dbReference type="ARBA" id="ARBA00008182"/>
    </source>
</evidence>
<evidence type="ECO:0000313" key="5">
    <source>
        <dbReference type="Proteomes" id="UP000226442"/>
    </source>
</evidence>
<dbReference type="Gene3D" id="1.10.490.20">
    <property type="entry name" value="Phycocyanins"/>
    <property type="match status" value="1"/>
</dbReference>
<keyword evidence="2" id="KW-0157">Chromophore</keyword>
<reference evidence="4" key="1">
    <citation type="submission" date="2017-10" db="EMBL/GenBank/DDBJ databases">
        <title>Draft genome sequence of the planktic cyanobacteria Tychonema bourrellyi isolated from alpine lentic freshwater.</title>
        <authorList>
            <person name="Tett A."/>
            <person name="Armanini F."/>
            <person name="Asnicar F."/>
            <person name="Boscaini A."/>
            <person name="Pasolli E."/>
            <person name="Zolfo M."/>
            <person name="Donati C."/>
            <person name="Salmaso N."/>
            <person name="Segata N."/>
        </authorList>
    </citation>
    <scope>NUCLEOTIDE SEQUENCE</scope>
    <source>
        <strain evidence="4">FEM_GT703</strain>
    </source>
</reference>
<evidence type="ECO:0000256" key="2">
    <source>
        <dbReference type="ARBA" id="ARBA00022991"/>
    </source>
</evidence>
<dbReference type="OrthoDB" id="531025at2"/>
<proteinExistence type="inferred from homology"/>
<dbReference type="InterPro" id="IPR012128">
    <property type="entry name" value="Phycobilisome_asu/bsu"/>
</dbReference>
<keyword evidence="3" id="KW-0089">Bile pigment</keyword>
<dbReference type="RefSeq" id="WP_096831993.1">
    <property type="nucleotide sequence ID" value="NZ_NXIB02000013.1"/>
</dbReference>
<dbReference type="Pfam" id="PF00502">
    <property type="entry name" value="Phycobilisome"/>
    <property type="match status" value="1"/>
</dbReference>
<protein>
    <submittedName>
        <fullName evidence="4">Phycobilisome protein</fullName>
    </submittedName>
</protein>
<evidence type="ECO:0000313" key="4">
    <source>
        <dbReference type="EMBL" id="PHX56771.1"/>
    </source>
</evidence>
<evidence type="ECO:0000256" key="3">
    <source>
        <dbReference type="ARBA" id="ARBA00023307"/>
    </source>
</evidence>
<dbReference type="InterPro" id="IPR038719">
    <property type="entry name" value="Phycobilisome_asu/bsu_sf"/>
</dbReference>
<accession>A0A2G4F4Y5</accession>
<keyword evidence="5" id="KW-1185">Reference proteome</keyword>
<sequence>MHPEIEALLDQAENRFLKPEEITAFKRQAATLSQRLKIYEFLRDKEESIFQPVANKLQETFPDEKQEILERSLKHWLLVLRYCAMAMLLNDQIFLEQRLLDWLSGLVEAHQTHKIEATVCNLLQTRIKELLSEQARAILQPFLDQAQSIIIGASQE</sequence>
<dbReference type="InterPro" id="IPR009050">
    <property type="entry name" value="Globin-like_sf"/>
</dbReference>
<dbReference type="AlphaFoldDB" id="A0A2G4F4Y5"/>
<comment type="similarity">
    <text evidence="1">Belongs to the phycobiliprotein family.</text>
</comment>
<organism evidence="4 5">
    <name type="scientific">Tychonema bourrellyi FEM_GT703</name>
    <dbReference type="NCBI Taxonomy" id="2040638"/>
    <lineage>
        <taxon>Bacteria</taxon>
        <taxon>Bacillati</taxon>
        <taxon>Cyanobacteriota</taxon>
        <taxon>Cyanophyceae</taxon>
        <taxon>Oscillatoriophycideae</taxon>
        <taxon>Oscillatoriales</taxon>
        <taxon>Microcoleaceae</taxon>
        <taxon>Tychonema</taxon>
    </lineage>
</organism>
<dbReference type="GO" id="GO:0015979">
    <property type="term" value="P:photosynthesis"/>
    <property type="evidence" value="ECO:0007669"/>
    <property type="project" value="InterPro"/>
</dbReference>